<evidence type="ECO:0000256" key="1">
    <source>
        <dbReference type="SAM" id="SignalP"/>
    </source>
</evidence>
<keyword evidence="4" id="KW-1185">Reference proteome</keyword>
<name>A0ABS5DW11_9BURK</name>
<feature type="signal peptide" evidence="1">
    <location>
        <begin position="1"/>
        <end position="21"/>
    </location>
</feature>
<dbReference type="PANTHER" id="PTHR36919">
    <property type="entry name" value="BLR1215 PROTEIN"/>
    <property type="match status" value="1"/>
</dbReference>
<organism evidence="3 4">
    <name type="scientific">Ideonella paludis</name>
    <dbReference type="NCBI Taxonomy" id="1233411"/>
    <lineage>
        <taxon>Bacteria</taxon>
        <taxon>Pseudomonadati</taxon>
        <taxon>Pseudomonadota</taxon>
        <taxon>Betaproteobacteria</taxon>
        <taxon>Burkholderiales</taxon>
        <taxon>Sphaerotilaceae</taxon>
        <taxon>Ideonella</taxon>
    </lineage>
</organism>
<evidence type="ECO:0000259" key="2">
    <source>
        <dbReference type="Pfam" id="PF09917"/>
    </source>
</evidence>
<dbReference type="Gene3D" id="2.40.128.520">
    <property type="match status" value="1"/>
</dbReference>
<dbReference type="PANTHER" id="PTHR36919:SF3">
    <property type="entry name" value="BLL5882 PROTEIN"/>
    <property type="match status" value="1"/>
</dbReference>
<evidence type="ECO:0000313" key="3">
    <source>
        <dbReference type="EMBL" id="MBQ0935338.1"/>
    </source>
</evidence>
<dbReference type="RefSeq" id="WP_210808210.1">
    <property type="nucleotide sequence ID" value="NZ_JAGQDG010000003.1"/>
</dbReference>
<dbReference type="Proteomes" id="UP000672097">
    <property type="component" value="Unassembled WGS sequence"/>
</dbReference>
<proteinExistence type="predicted"/>
<comment type="caution">
    <text evidence="3">The sequence shown here is derived from an EMBL/GenBank/DDBJ whole genome shotgun (WGS) entry which is preliminary data.</text>
</comment>
<evidence type="ECO:0000313" key="4">
    <source>
        <dbReference type="Proteomes" id="UP000672097"/>
    </source>
</evidence>
<dbReference type="Pfam" id="PF09917">
    <property type="entry name" value="DUF2147"/>
    <property type="match status" value="1"/>
</dbReference>
<dbReference type="InterPro" id="IPR019223">
    <property type="entry name" value="DUF2147"/>
</dbReference>
<feature type="chain" id="PRO_5046660322" evidence="1">
    <location>
        <begin position="22"/>
        <end position="143"/>
    </location>
</feature>
<dbReference type="EMBL" id="JAGQDG010000003">
    <property type="protein sequence ID" value="MBQ0935338.1"/>
    <property type="molecule type" value="Genomic_DNA"/>
</dbReference>
<sequence length="143" mass="15732">MKTTLTALALSVLSATAWAQANPVGLWRTIDDETKQEKSLVRISDAGGVLSGKVEKIADPTKANAVCEACTDDRKGKPVVGMTIIRNAKQGDDKELWEGGEILDPNNGKTYRLRMKPLEGGKKLEVRGYVGPFHRNQIWIRVE</sequence>
<keyword evidence="1" id="KW-0732">Signal</keyword>
<protein>
    <submittedName>
        <fullName evidence="3">DUF2147 domain-containing protein</fullName>
    </submittedName>
</protein>
<accession>A0ABS5DW11</accession>
<gene>
    <name evidence="3" type="ORF">KAK11_08365</name>
</gene>
<feature type="domain" description="DUF2147" evidence="2">
    <location>
        <begin position="25"/>
        <end position="141"/>
    </location>
</feature>
<reference evidence="3 4" key="1">
    <citation type="submission" date="2021-04" db="EMBL/GenBank/DDBJ databases">
        <title>The genome sequence of type strain Ideonella paludis KCTC 32238.</title>
        <authorList>
            <person name="Liu Y."/>
        </authorList>
    </citation>
    <scope>NUCLEOTIDE SEQUENCE [LARGE SCALE GENOMIC DNA]</scope>
    <source>
        <strain evidence="3 4">KCTC 32238</strain>
    </source>
</reference>